<comment type="caution">
    <text evidence="1">The sequence shown here is derived from an EMBL/GenBank/DDBJ whole genome shotgun (WGS) entry which is preliminary data.</text>
</comment>
<proteinExistence type="predicted"/>
<sequence>MVLRKGPTAVDVPHMLRVVGRLEIYVVNIVFHAARFCKRHGQDESHCVASCESVADPTAKEKAAQPASGDVRKEKPQATSLMRTFDEPDSRRCWQRSVNVETEGAQAGDLATASGNVTKITRDRTSGEDGQAADLVTSKEPPPRAVFALRGTFASEAEYAARNETRRSRNPSSTSVQAFEVVWVVNHG</sequence>
<reference evidence="1" key="1">
    <citation type="journal article" date="2020" name="Cell">
        <title>Large-Scale Comparative Analyses of Tick Genomes Elucidate Their Genetic Diversity and Vector Capacities.</title>
        <authorList>
            <consortium name="Tick Genome and Microbiome Consortium (TIGMIC)"/>
            <person name="Jia N."/>
            <person name="Wang J."/>
            <person name="Shi W."/>
            <person name="Du L."/>
            <person name="Sun Y."/>
            <person name="Zhan W."/>
            <person name="Jiang J.F."/>
            <person name="Wang Q."/>
            <person name="Zhang B."/>
            <person name="Ji P."/>
            <person name="Bell-Sakyi L."/>
            <person name="Cui X.M."/>
            <person name="Yuan T.T."/>
            <person name="Jiang B.G."/>
            <person name="Yang W.F."/>
            <person name="Lam T.T."/>
            <person name="Chang Q.C."/>
            <person name="Ding S.J."/>
            <person name="Wang X.J."/>
            <person name="Zhu J.G."/>
            <person name="Ruan X.D."/>
            <person name="Zhao L."/>
            <person name="Wei J.T."/>
            <person name="Ye R.Z."/>
            <person name="Que T.C."/>
            <person name="Du C.H."/>
            <person name="Zhou Y.H."/>
            <person name="Cheng J.X."/>
            <person name="Dai P.F."/>
            <person name="Guo W.B."/>
            <person name="Han X.H."/>
            <person name="Huang E.J."/>
            <person name="Li L.F."/>
            <person name="Wei W."/>
            <person name="Gao Y.C."/>
            <person name="Liu J.Z."/>
            <person name="Shao H.Z."/>
            <person name="Wang X."/>
            <person name="Wang C.C."/>
            <person name="Yang T.C."/>
            <person name="Huo Q.B."/>
            <person name="Li W."/>
            <person name="Chen H.Y."/>
            <person name="Chen S.E."/>
            <person name="Zhou L.G."/>
            <person name="Ni X.B."/>
            <person name="Tian J.H."/>
            <person name="Sheng Y."/>
            <person name="Liu T."/>
            <person name="Pan Y.S."/>
            <person name="Xia L.Y."/>
            <person name="Li J."/>
            <person name="Zhao F."/>
            <person name="Cao W.C."/>
        </authorList>
    </citation>
    <scope>NUCLEOTIDE SEQUENCE</scope>
    <source>
        <strain evidence="1">Rsan-2018</strain>
    </source>
</reference>
<dbReference type="EMBL" id="JABSTV010001247">
    <property type="protein sequence ID" value="KAH7971616.1"/>
    <property type="molecule type" value="Genomic_DNA"/>
</dbReference>
<dbReference type="AlphaFoldDB" id="A0A9D4Q8D8"/>
<organism evidence="1 2">
    <name type="scientific">Rhipicephalus sanguineus</name>
    <name type="common">Brown dog tick</name>
    <name type="synonym">Ixodes sanguineus</name>
    <dbReference type="NCBI Taxonomy" id="34632"/>
    <lineage>
        <taxon>Eukaryota</taxon>
        <taxon>Metazoa</taxon>
        <taxon>Ecdysozoa</taxon>
        <taxon>Arthropoda</taxon>
        <taxon>Chelicerata</taxon>
        <taxon>Arachnida</taxon>
        <taxon>Acari</taxon>
        <taxon>Parasitiformes</taxon>
        <taxon>Ixodida</taxon>
        <taxon>Ixodoidea</taxon>
        <taxon>Ixodidae</taxon>
        <taxon>Rhipicephalinae</taxon>
        <taxon>Rhipicephalus</taxon>
        <taxon>Rhipicephalus</taxon>
    </lineage>
</organism>
<name>A0A9D4Q8D8_RHISA</name>
<gene>
    <name evidence="1" type="ORF">HPB52_000536</name>
</gene>
<protein>
    <submittedName>
        <fullName evidence="1">Uncharacterized protein</fullName>
    </submittedName>
</protein>
<evidence type="ECO:0000313" key="2">
    <source>
        <dbReference type="Proteomes" id="UP000821837"/>
    </source>
</evidence>
<evidence type="ECO:0000313" key="1">
    <source>
        <dbReference type="EMBL" id="KAH7971616.1"/>
    </source>
</evidence>
<dbReference type="Proteomes" id="UP000821837">
    <property type="component" value="Chromosome 11"/>
</dbReference>
<reference evidence="1" key="2">
    <citation type="submission" date="2021-09" db="EMBL/GenBank/DDBJ databases">
        <authorList>
            <person name="Jia N."/>
            <person name="Wang J."/>
            <person name="Shi W."/>
            <person name="Du L."/>
            <person name="Sun Y."/>
            <person name="Zhan W."/>
            <person name="Jiang J."/>
            <person name="Wang Q."/>
            <person name="Zhang B."/>
            <person name="Ji P."/>
            <person name="Sakyi L.B."/>
            <person name="Cui X."/>
            <person name="Yuan T."/>
            <person name="Jiang B."/>
            <person name="Yang W."/>
            <person name="Lam T.T.-Y."/>
            <person name="Chang Q."/>
            <person name="Ding S."/>
            <person name="Wang X."/>
            <person name="Zhu J."/>
            <person name="Ruan X."/>
            <person name="Zhao L."/>
            <person name="Wei J."/>
            <person name="Que T."/>
            <person name="Du C."/>
            <person name="Cheng J."/>
            <person name="Dai P."/>
            <person name="Han X."/>
            <person name="Huang E."/>
            <person name="Gao Y."/>
            <person name="Liu J."/>
            <person name="Shao H."/>
            <person name="Ye R."/>
            <person name="Li L."/>
            <person name="Wei W."/>
            <person name="Wang X."/>
            <person name="Wang C."/>
            <person name="Huo Q."/>
            <person name="Li W."/>
            <person name="Guo W."/>
            <person name="Chen H."/>
            <person name="Chen S."/>
            <person name="Zhou L."/>
            <person name="Zhou L."/>
            <person name="Ni X."/>
            <person name="Tian J."/>
            <person name="Zhou Y."/>
            <person name="Sheng Y."/>
            <person name="Liu T."/>
            <person name="Pan Y."/>
            <person name="Xia L."/>
            <person name="Li J."/>
            <person name="Zhao F."/>
            <person name="Cao W."/>
        </authorList>
    </citation>
    <scope>NUCLEOTIDE SEQUENCE</scope>
    <source>
        <strain evidence="1">Rsan-2018</strain>
        <tissue evidence="1">Larvae</tissue>
    </source>
</reference>
<accession>A0A9D4Q8D8</accession>
<keyword evidence="2" id="KW-1185">Reference proteome</keyword>